<reference evidence="4" key="1">
    <citation type="submission" date="2025-08" db="UniProtKB">
        <authorList>
            <consortium name="RefSeq"/>
        </authorList>
    </citation>
    <scope>IDENTIFICATION</scope>
    <source>
        <tissue evidence="4">Entire body</tissue>
    </source>
</reference>
<dbReference type="InParanoid" id="A0A7F5RJU7"/>
<feature type="region of interest" description="Disordered" evidence="1">
    <location>
        <begin position="124"/>
        <end position="167"/>
    </location>
</feature>
<keyword evidence="3" id="KW-1185">Reference proteome</keyword>
<dbReference type="Pfam" id="PF04057">
    <property type="entry name" value="Rep-A_N"/>
    <property type="match status" value="1"/>
</dbReference>
<dbReference type="KEGG" id="apln:112906378"/>
<dbReference type="FunFam" id="2.40.50.140:FF:000117">
    <property type="entry name" value="Replication protein A subunit"/>
    <property type="match status" value="1"/>
</dbReference>
<feature type="compositionally biased region" description="Low complexity" evidence="1">
    <location>
        <begin position="128"/>
        <end position="140"/>
    </location>
</feature>
<dbReference type="Proteomes" id="UP000192223">
    <property type="component" value="Unplaced"/>
</dbReference>
<evidence type="ECO:0000256" key="1">
    <source>
        <dbReference type="SAM" id="MobiDB-lite"/>
    </source>
</evidence>
<sequence>MTLPKLSEGALSIIMKGGTFENPIMQILGSKKIASGSSDKERYRLLLSDGKYLISFAMLSTHINELIVAGELKCNSIIKIKKHITSVINNSGRGDKRVLVILDLELLVPGDTCSKIGSPVQLPDDEISCSSSEQNSTTSNGTKAHPQEERSTVSHNQSSNLNSSLNTSLQDSVIHPISSLSPYQNK</sequence>
<gene>
    <name evidence="4" type="primary">LOC112906378</name>
</gene>
<dbReference type="GO" id="GO:0003677">
    <property type="term" value="F:DNA binding"/>
    <property type="evidence" value="ECO:0007669"/>
    <property type="project" value="InterPro"/>
</dbReference>
<dbReference type="OrthoDB" id="1751331at2759"/>
<protein>
    <submittedName>
        <fullName evidence="4">Replication protein A 70 kDa DNA-binding subunit-like</fullName>
    </submittedName>
</protein>
<organism evidence="3 4">
    <name type="scientific">Agrilus planipennis</name>
    <name type="common">Emerald ash borer</name>
    <name type="synonym">Agrilus marcopoli</name>
    <dbReference type="NCBI Taxonomy" id="224129"/>
    <lineage>
        <taxon>Eukaryota</taxon>
        <taxon>Metazoa</taxon>
        <taxon>Ecdysozoa</taxon>
        <taxon>Arthropoda</taxon>
        <taxon>Hexapoda</taxon>
        <taxon>Insecta</taxon>
        <taxon>Pterygota</taxon>
        <taxon>Neoptera</taxon>
        <taxon>Endopterygota</taxon>
        <taxon>Coleoptera</taxon>
        <taxon>Polyphaga</taxon>
        <taxon>Elateriformia</taxon>
        <taxon>Buprestoidea</taxon>
        <taxon>Buprestidae</taxon>
        <taxon>Agrilinae</taxon>
        <taxon>Agrilus</taxon>
    </lineage>
</organism>
<dbReference type="InterPro" id="IPR012340">
    <property type="entry name" value="NA-bd_OB-fold"/>
</dbReference>
<proteinExistence type="predicted"/>
<evidence type="ECO:0000313" key="3">
    <source>
        <dbReference type="Proteomes" id="UP000192223"/>
    </source>
</evidence>
<dbReference type="InterPro" id="IPR007199">
    <property type="entry name" value="Rep_factor-A_N"/>
</dbReference>
<dbReference type="GeneID" id="112906378"/>
<dbReference type="SUPFAM" id="SSF50249">
    <property type="entry name" value="Nucleic acid-binding proteins"/>
    <property type="match status" value="1"/>
</dbReference>
<accession>A0A7F5RJU7</accession>
<dbReference type="GO" id="GO:0005634">
    <property type="term" value="C:nucleus"/>
    <property type="evidence" value="ECO:0007669"/>
    <property type="project" value="InterPro"/>
</dbReference>
<evidence type="ECO:0000259" key="2">
    <source>
        <dbReference type="Pfam" id="PF04057"/>
    </source>
</evidence>
<dbReference type="RefSeq" id="XP_025836145.1">
    <property type="nucleotide sequence ID" value="XM_025980360.1"/>
</dbReference>
<name>A0A7F5RJU7_AGRPL</name>
<feature type="domain" description="Replication factor-A protein 1 N-terminal" evidence="2">
    <location>
        <begin position="6"/>
        <end position="108"/>
    </location>
</feature>
<dbReference type="AlphaFoldDB" id="A0A7F5RJU7"/>
<dbReference type="GO" id="GO:0006260">
    <property type="term" value="P:DNA replication"/>
    <property type="evidence" value="ECO:0007669"/>
    <property type="project" value="InterPro"/>
</dbReference>
<feature type="compositionally biased region" description="Low complexity" evidence="1">
    <location>
        <begin position="154"/>
        <end position="167"/>
    </location>
</feature>
<evidence type="ECO:0000313" key="4">
    <source>
        <dbReference type="RefSeq" id="XP_025836145.1"/>
    </source>
</evidence>
<dbReference type="Gene3D" id="2.40.50.140">
    <property type="entry name" value="Nucleic acid-binding proteins"/>
    <property type="match status" value="1"/>
</dbReference>
<dbReference type="CDD" id="cd04477">
    <property type="entry name" value="RPA1N"/>
    <property type="match status" value="1"/>
</dbReference>